<accession>A0A369AQ53</accession>
<dbReference type="GO" id="GO:0043937">
    <property type="term" value="P:regulation of sporulation"/>
    <property type="evidence" value="ECO:0007669"/>
    <property type="project" value="InterPro"/>
</dbReference>
<protein>
    <recommendedName>
        <fullName evidence="3">Spo0E like sporulation regulatory protein</fullName>
    </recommendedName>
</protein>
<dbReference type="SUPFAM" id="SSF140500">
    <property type="entry name" value="BAS1536-like"/>
    <property type="match status" value="1"/>
</dbReference>
<organism evidence="1 2">
    <name type="scientific">Anaerobacterium chartisolvens</name>
    <dbReference type="NCBI Taxonomy" id="1297424"/>
    <lineage>
        <taxon>Bacteria</taxon>
        <taxon>Bacillati</taxon>
        <taxon>Bacillota</taxon>
        <taxon>Clostridia</taxon>
        <taxon>Eubacteriales</taxon>
        <taxon>Oscillospiraceae</taxon>
        <taxon>Anaerobacterium</taxon>
    </lineage>
</organism>
<comment type="caution">
    <text evidence="1">The sequence shown here is derived from an EMBL/GenBank/DDBJ whole genome shotgun (WGS) entry which is preliminary data.</text>
</comment>
<dbReference type="InterPro" id="IPR037208">
    <property type="entry name" value="Spo0E-like_sf"/>
</dbReference>
<evidence type="ECO:0008006" key="3">
    <source>
        <dbReference type="Google" id="ProtNLM"/>
    </source>
</evidence>
<reference evidence="1 2" key="1">
    <citation type="submission" date="2018-07" db="EMBL/GenBank/DDBJ databases">
        <title>Genomic Encyclopedia of Type Strains, Phase IV (KMG-IV): sequencing the most valuable type-strain genomes for metagenomic binning, comparative biology and taxonomic classification.</title>
        <authorList>
            <person name="Goeker M."/>
        </authorList>
    </citation>
    <scope>NUCLEOTIDE SEQUENCE [LARGE SCALE GENOMIC DNA]</scope>
    <source>
        <strain evidence="1 2">DSM 27016</strain>
    </source>
</reference>
<keyword evidence="2" id="KW-1185">Reference proteome</keyword>
<dbReference type="RefSeq" id="WP_114299177.1">
    <property type="nucleotide sequence ID" value="NZ_QPJT01000026.1"/>
</dbReference>
<evidence type="ECO:0000313" key="1">
    <source>
        <dbReference type="EMBL" id="RCX11245.1"/>
    </source>
</evidence>
<proteinExistence type="predicted"/>
<dbReference type="Proteomes" id="UP000253034">
    <property type="component" value="Unassembled WGS sequence"/>
</dbReference>
<dbReference type="EMBL" id="QPJT01000026">
    <property type="protein sequence ID" value="RCX11245.1"/>
    <property type="molecule type" value="Genomic_DNA"/>
</dbReference>
<evidence type="ECO:0000313" key="2">
    <source>
        <dbReference type="Proteomes" id="UP000253034"/>
    </source>
</evidence>
<dbReference type="AlphaFoldDB" id="A0A369AQ53"/>
<name>A0A369AQ53_9FIRM</name>
<sequence>MKDEMRELKTQIAEKNKILNSTRDDSGDASVIVWDAEKELDNLLYKYYKLIKYKGGGSLVCRNAF</sequence>
<gene>
    <name evidence="1" type="ORF">DFR58_12618</name>
</gene>